<dbReference type="InterPro" id="IPR015915">
    <property type="entry name" value="Kelch-typ_b-propeller"/>
</dbReference>
<feature type="transmembrane region" description="Helical" evidence="4">
    <location>
        <begin position="505"/>
        <end position="526"/>
    </location>
</feature>
<evidence type="ECO:0000256" key="5">
    <source>
        <dbReference type="SAM" id="SignalP"/>
    </source>
</evidence>
<keyword evidence="7" id="KW-1185">Reference proteome</keyword>
<dbReference type="SUPFAM" id="SSF50965">
    <property type="entry name" value="Galactose oxidase, central domain"/>
    <property type="match status" value="1"/>
</dbReference>
<keyword evidence="1" id="KW-0880">Kelch repeat</keyword>
<evidence type="ECO:0000256" key="3">
    <source>
        <dbReference type="SAM" id="MobiDB-lite"/>
    </source>
</evidence>
<evidence type="ECO:0000256" key="1">
    <source>
        <dbReference type="ARBA" id="ARBA00022441"/>
    </source>
</evidence>
<feature type="compositionally biased region" description="Basic and acidic residues" evidence="3">
    <location>
        <begin position="641"/>
        <end position="659"/>
    </location>
</feature>
<feature type="chain" id="PRO_5025623452" evidence="5">
    <location>
        <begin position="23"/>
        <end position="659"/>
    </location>
</feature>
<name>A0A6A5ZJ32_9PLEO</name>
<dbReference type="AlphaFoldDB" id="A0A6A5ZJ32"/>
<keyword evidence="5" id="KW-0732">Signal</keyword>
<dbReference type="Proteomes" id="UP000799770">
    <property type="component" value="Unassembled WGS sequence"/>
</dbReference>
<dbReference type="PANTHER" id="PTHR46093:SF18">
    <property type="entry name" value="FIBRONECTIN TYPE-III DOMAIN-CONTAINING PROTEIN"/>
    <property type="match status" value="1"/>
</dbReference>
<dbReference type="EMBL" id="ML977316">
    <property type="protein sequence ID" value="KAF2118857.1"/>
    <property type="molecule type" value="Genomic_DNA"/>
</dbReference>
<organism evidence="6 7">
    <name type="scientific">Lophiotrema nucula</name>
    <dbReference type="NCBI Taxonomy" id="690887"/>
    <lineage>
        <taxon>Eukaryota</taxon>
        <taxon>Fungi</taxon>
        <taxon>Dikarya</taxon>
        <taxon>Ascomycota</taxon>
        <taxon>Pezizomycotina</taxon>
        <taxon>Dothideomycetes</taxon>
        <taxon>Pleosporomycetidae</taxon>
        <taxon>Pleosporales</taxon>
        <taxon>Lophiotremataceae</taxon>
        <taxon>Lophiotrema</taxon>
    </lineage>
</organism>
<keyword evidence="4" id="KW-0812">Transmembrane</keyword>
<feature type="signal peptide" evidence="5">
    <location>
        <begin position="1"/>
        <end position="22"/>
    </location>
</feature>
<evidence type="ECO:0000313" key="6">
    <source>
        <dbReference type="EMBL" id="KAF2118857.1"/>
    </source>
</evidence>
<reference evidence="6" key="1">
    <citation type="journal article" date="2020" name="Stud. Mycol.">
        <title>101 Dothideomycetes genomes: a test case for predicting lifestyles and emergence of pathogens.</title>
        <authorList>
            <person name="Haridas S."/>
            <person name="Albert R."/>
            <person name="Binder M."/>
            <person name="Bloem J."/>
            <person name="Labutti K."/>
            <person name="Salamov A."/>
            <person name="Andreopoulos B."/>
            <person name="Baker S."/>
            <person name="Barry K."/>
            <person name="Bills G."/>
            <person name="Bluhm B."/>
            <person name="Cannon C."/>
            <person name="Castanera R."/>
            <person name="Culley D."/>
            <person name="Daum C."/>
            <person name="Ezra D."/>
            <person name="Gonzalez J."/>
            <person name="Henrissat B."/>
            <person name="Kuo A."/>
            <person name="Liang C."/>
            <person name="Lipzen A."/>
            <person name="Lutzoni F."/>
            <person name="Magnuson J."/>
            <person name="Mondo S."/>
            <person name="Nolan M."/>
            <person name="Ohm R."/>
            <person name="Pangilinan J."/>
            <person name="Park H.-J."/>
            <person name="Ramirez L."/>
            <person name="Alfaro M."/>
            <person name="Sun H."/>
            <person name="Tritt A."/>
            <person name="Yoshinaga Y."/>
            <person name="Zwiers L.-H."/>
            <person name="Turgeon B."/>
            <person name="Goodwin S."/>
            <person name="Spatafora J."/>
            <person name="Crous P."/>
            <person name="Grigoriev I."/>
        </authorList>
    </citation>
    <scope>NUCLEOTIDE SEQUENCE</scope>
    <source>
        <strain evidence="6">CBS 627.86</strain>
    </source>
</reference>
<sequence>MEPLRISSTILTVLCLAVVTQAQIPSVWQPLDVVTHFCQRWYHQSIVKDNTLFIHGGIETFNIPGASTNWTNNTLGWNQFMVQVDLNTSWDWKTNISIIALEEKPNPNTGTPIRHGVRGVMFAGPSNDSKVYVYGGTQFRGNESFPSANFDYYEVTFSDQYPLWSLDNSTQVWNQYDIDQKWTPSYGAATEAPDQGLAFYLNGRTDNGTSSPTLHDGDIQTLLDGMVVIDMVQHTSNNASTTGMKDYQPRVGGAMQYVPGVGHNGVLVTLGGNIYDGKATTTSHDKGRLLTFDTVDIFDIASYLKTPKDNGTWYSQPTSGDIPPPRIDFCTIIASAPDNSSHNIYLYGGQDSTGYNGTIFYDDIYVLSLPSFTWINVFQGKSPRYGHTCHLIRERQMLTVGGHNYKNGTCDWEKKSVAILDLPTMTWGSVYRAVDEPYELSDNLFPNLGGTSKGGATKKTPEKGWASPEFGKIMSTKRIYTNAPINSTALALEHQSGLDQKTRTAIIAGVTVAGIVLLACITYTIFTYRRYRLNKAPHELEANHPDSPTQLDTKYKYEMSPNSKKMFEISGKELRSHELPDTRVRVEADRANASPGAVELPATNFSERGRWGVPIIRVPSPCRSGRSSLRRIESGSSTTGRSERSEGSEGMGKEGKEVV</sequence>
<evidence type="ECO:0000313" key="7">
    <source>
        <dbReference type="Proteomes" id="UP000799770"/>
    </source>
</evidence>
<feature type="region of interest" description="Disordered" evidence="3">
    <location>
        <begin position="621"/>
        <end position="659"/>
    </location>
</feature>
<protein>
    <submittedName>
        <fullName evidence="6">Uncharacterized protein</fullName>
    </submittedName>
</protein>
<dbReference type="Pfam" id="PF24681">
    <property type="entry name" value="Kelch_KLHDC2_KLHL20_DRC7"/>
    <property type="match status" value="1"/>
</dbReference>
<dbReference type="PANTHER" id="PTHR46093">
    <property type="entry name" value="ACYL-COA-BINDING DOMAIN-CONTAINING PROTEIN 5"/>
    <property type="match status" value="1"/>
</dbReference>
<keyword evidence="4" id="KW-1133">Transmembrane helix</keyword>
<dbReference type="OrthoDB" id="10251809at2759"/>
<dbReference type="InterPro" id="IPR011043">
    <property type="entry name" value="Gal_Oxase/kelch_b-propeller"/>
</dbReference>
<proteinExistence type="predicted"/>
<gene>
    <name evidence="6" type="ORF">BDV96DRAFT_487438</name>
</gene>
<accession>A0A6A5ZJ32</accession>
<keyword evidence="2" id="KW-0677">Repeat</keyword>
<evidence type="ECO:0000256" key="2">
    <source>
        <dbReference type="ARBA" id="ARBA00022737"/>
    </source>
</evidence>
<evidence type="ECO:0000256" key="4">
    <source>
        <dbReference type="SAM" id="Phobius"/>
    </source>
</evidence>
<dbReference type="Gene3D" id="2.120.10.80">
    <property type="entry name" value="Kelch-type beta propeller"/>
    <property type="match status" value="1"/>
</dbReference>
<keyword evidence="4" id="KW-0472">Membrane</keyword>